<comment type="caution">
    <text evidence="2">The sequence shown here is derived from an EMBL/GenBank/DDBJ whole genome shotgun (WGS) entry which is preliminary data.</text>
</comment>
<keyword evidence="3" id="KW-1185">Reference proteome</keyword>
<dbReference type="Proteomes" id="UP000530928">
    <property type="component" value="Unassembled WGS sequence"/>
</dbReference>
<dbReference type="AlphaFoldDB" id="A0A7W0HTH8"/>
<sequence>MDTENRTVPFECRRCWHVWEEDFIVLTETDRHGHDNEFWTLHGVRVPPPSAEASCVRCGCQQVTTFPSGYLRRHPEVVRQGEPVAPDASLLRSPAPPRPFYL</sequence>
<evidence type="ECO:0000256" key="1">
    <source>
        <dbReference type="SAM" id="MobiDB-lite"/>
    </source>
</evidence>
<reference evidence="2 3" key="1">
    <citation type="submission" date="2020-07" db="EMBL/GenBank/DDBJ databases">
        <title>Genomic Encyclopedia of Type Strains, Phase IV (KMG-IV): sequencing the most valuable type-strain genomes for metagenomic binning, comparative biology and taxonomic classification.</title>
        <authorList>
            <person name="Goeker M."/>
        </authorList>
    </citation>
    <scope>NUCLEOTIDE SEQUENCE [LARGE SCALE GENOMIC DNA]</scope>
    <source>
        <strain evidence="2 3">DSM 45533</strain>
    </source>
</reference>
<protein>
    <submittedName>
        <fullName evidence="2">Uncharacterized protein</fullName>
    </submittedName>
</protein>
<evidence type="ECO:0000313" key="2">
    <source>
        <dbReference type="EMBL" id="MBA2894716.1"/>
    </source>
</evidence>
<proteinExistence type="predicted"/>
<dbReference type="EMBL" id="JACDUR010000006">
    <property type="protein sequence ID" value="MBA2894716.1"/>
    <property type="molecule type" value="Genomic_DNA"/>
</dbReference>
<gene>
    <name evidence="2" type="ORF">HNR30_006088</name>
</gene>
<name>A0A7W0HTH8_9ACTN</name>
<feature type="region of interest" description="Disordered" evidence="1">
    <location>
        <begin position="83"/>
        <end position="102"/>
    </location>
</feature>
<evidence type="ECO:0000313" key="3">
    <source>
        <dbReference type="Proteomes" id="UP000530928"/>
    </source>
</evidence>
<accession>A0A7W0HTH8</accession>
<dbReference type="RefSeq" id="WP_181613454.1">
    <property type="nucleotide sequence ID" value="NZ_BAABAM010000004.1"/>
</dbReference>
<organism evidence="2 3">
    <name type="scientific">Nonomuraea soli</name>
    <dbReference type="NCBI Taxonomy" id="1032476"/>
    <lineage>
        <taxon>Bacteria</taxon>
        <taxon>Bacillati</taxon>
        <taxon>Actinomycetota</taxon>
        <taxon>Actinomycetes</taxon>
        <taxon>Streptosporangiales</taxon>
        <taxon>Streptosporangiaceae</taxon>
        <taxon>Nonomuraea</taxon>
    </lineage>
</organism>